<evidence type="ECO:0000313" key="3">
    <source>
        <dbReference type="Proteomes" id="UP001501791"/>
    </source>
</evidence>
<dbReference type="Gene3D" id="3.40.50.150">
    <property type="entry name" value="Vaccinia Virus protein VP39"/>
    <property type="match status" value="1"/>
</dbReference>
<feature type="domain" description="Methyltransferase" evidence="1">
    <location>
        <begin position="57"/>
        <end position="155"/>
    </location>
</feature>
<evidence type="ECO:0000259" key="1">
    <source>
        <dbReference type="Pfam" id="PF13649"/>
    </source>
</evidence>
<dbReference type="EMBL" id="BAAALY010000002">
    <property type="protein sequence ID" value="GAA1530681.1"/>
    <property type="molecule type" value="Genomic_DNA"/>
</dbReference>
<dbReference type="Proteomes" id="UP001501791">
    <property type="component" value="Unassembled WGS sequence"/>
</dbReference>
<accession>A0ABN2B0T3</accession>
<dbReference type="InterPro" id="IPR029063">
    <property type="entry name" value="SAM-dependent_MTases_sf"/>
</dbReference>
<comment type="caution">
    <text evidence="2">The sequence shown here is derived from an EMBL/GenBank/DDBJ whole genome shotgun (WGS) entry which is preliminary data.</text>
</comment>
<dbReference type="Pfam" id="PF13649">
    <property type="entry name" value="Methyltransf_25"/>
    <property type="match status" value="1"/>
</dbReference>
<name>A0ABN2B0T3_9MICO</name>
<dbReference type="RefSeq" id="WP_346035092.1">
    <property type="nucleotide sequence ID" value="NZ_BAAALY010000002.1"/>
</dbReference>
<reference evidence="2 3" key="1">
    <citation type="journal article" date="2019" name="Int. J. Syst. Evol. Microbiol.">
        <title>The Global Catalogue of Microorganisms (GCM) 10K type strain sequencing project: providing services to taxonomists for standard genome sequencing and annotation.</title>
        <authorList>
            <consortium name="The Broad Institute Genomics Platform"/>
            <consortium name="The Broad Institute Genome Sequencing Center for Infectious Disease"/>
            <person name="Wu L."/>
            <person name="Ma J."/>
        </authorList>
    </citation>
    <scope>NUCLEOTIDE SEQUENCE [LARGE SCALE GENOMIC DNA]</scope>
    <source>
        <strain evidence="2 3">JCM 13319</strain>
    </source>
</reference>
<organism evidence="2 3">
    <name type="scientific">Brevibacterium picturae</name>
    <dbReference type="NCBI Taxonomy" id="260553"/>
    <lineage>
        <taxon>Bacteria</taxon>
        <taxon>Bacillati</taxon>
        <taxon>Actinomycetota</taxon>
        <taxon>Actinomycetes</taxon>
        <taxon>Micrococcales</taxon>
        <taxon>Brevibacteriaceae</taxon>
        <taxon>Brevibacterium</taxon>
    </lineage>
</organism>
<gene>
    <name evidence="2" type="ORF">GCM10009691_03210</name>
</gene>
<sequence>MDSEDMHDGRATHLREKDDRYAATAGAYDLFAAGYRAGQVAALDAVRPKLLPSDGPILDIGAGSGLNSVWVLTHVPDSEVVALEPSPSMRALALGRVAEHPEWFTRITVRPEDFFSAPLPPTIGGAILLGVLGHFDPGERAAVLAELAARLPEGGAALIDLQDPETPARVEPFEFTAAQIGQLSYRGIAEAWPDGGERMRWRMTYLTLDGERVLLEDTTEHVFHHPSPGTVAAEASRAGLGLERVGETTFWLLTRDQASGSAAS</sequence>
<proteinExistence type="predicted"/>
<protein>
    <recommendedName>
        <fullName evidence="1">Methyltransferase domain-containing protein</fullName>
    </recommendedName>
</protein>
<dbReference type="SUPFAM" id="SSF53335">
    <property type="entry name" value="S-adenosyl-L-methionine-dependent methyltransferases"/>
    <property type="match status" value="1"/>
</dbReference>
<keyword evidence="3" id="KW-1185">Reference proteome</keyword>
<dbReference type="CDD" id="cd02440">
    <property type="entry name" value="AdoMet_MTases"/>
    <property type="match status" value="1"/>
</dbReference>
<evidence type="ECO:0000313" key="2">
    <source>
        <dbReference type="EMBL" id="GAA1530681.1"/>
    </source>
</evidence>
<dbReference type="InterPro" id="IPR041698">
    <property type="entry name" value="Methyltransf_25"/>
</dbReference>